<dbReference type="Proteomes" id="UP000184164">
    <property type="component" value="Unassembled WGS sequence"/>
</dbReference>
<evidence type="ECO:0000313" key="3">
    <source>
        <dbReference type="Proteomes" id="UP000184164"/>
    </source>
</evidence>
<feature type="domain" description="Secretion system C-terminal sorting" evidence="1">
    <location>
        <begin position="382"/>
        <end position="453"/>
    </location>
</feature>
<dbReference type="InterPro" id="IPR013783">
    <property type="entry name" value="Ig-like_fold"/>
</dbReference>
<gene>
    <name evidence="2" type="ORF">SAMN05444274_107117</name>
</gene>
<dbReference type="InterPro" id="IPR026444">
    <property type="entry name" value="Secre_tail"/>
</dbReference>
<evidence type="ECO:0000259" key="1">
    <source>
        <dbReference type="Pfam" id="PF18962"/>
    </source>
</evidence>
<protein>
    <submittedName>
        <fullName evidence="2">Por secretion system C-terminal sorting domain-containing protein</fullName>
    </submittedName>
</protein>
<evidence type="ECO:0000313" key="2">
    <source>
        <dbReference type="EMBL" id="SHF66807.1"/>
    </source>
</evidence>
<dbReference type="AlphaFoldDB" id="A0A1M5DIJ1"/>
<sequence>MRADLKIGQCQIEKVLSNPIKMKGTVCVFLLFVVLFFSKITMAQVHFNPVYGHFTPPGFMNINLIEAKVNGIDLNEGDEVGIFEDEVCVGFLVLSDELGEFDDLLVAPGVAGINDPDTEKTDGFSNGRIISYKFWDASENEEIHSVAPVYYHVMSGSILANTPTFSENASAFVSLTGVHNYTPVANAGDDFEVAEGEAARLNGTKSSDYENDFLTFNWTAPDGIILDDVSSETPAFVAPEVQENTNFKFVLTVNDGESDSRPDTVEVTVLHINKTPVFNTIENVTANIGYGFSVDISVTDPDELDEISIFADDLPHWLNLVDNGDGTAVLKSDSIPKLESLLGEHSVVLKASDGHETVDLLYSFVVSVDVGITSLDDEVLSIYPNVTDKLVNIQLKSFPENGANVGVYNQLGQMVLSRQIKAQKTQLDLSGNPAGVYLVRVSFSSFQYAGKIILLQ</sequence>
<keyword evidence="3" id="KW-1185">Reference proteome</keyword>
<accession>A0A1M5DIJ1</accession>
<organism evidence="2 3">
    <name type="scientific">Mariniphaga anaerophila</name>
    <dbReference type="NCBI Taxonomy" id="1484053"/>
    <lineage>
        <taxon>Bacteria</taxon>
        <taxon>Pseudomonadati</taxon>
        <taxon>Bacteroidota</taxon>
        <taxon>Bacteroidia</taxon>
        <taxon>Marinilabiliales</taxon>
        <taxon>Prolixibacteraceae</taxon>
        <taxon>Mariniphaga</taxon>
    </lineage>
</organism>
<proteinExistence type="predicted"/>
<dbReference type="STRING" id="1484053.SAMN05444274_107117"/>
<dbReference type="Gene3D" id="2.60.40.10">
    <property type="entry name" value="Immunoglobulins"/>
    <property type="match status" value="2"/>
</dbReference>
<name>A0A1M5DIJ1_9BACT</name>
<reference evidence="2 3" key="1">
    <citation type="submission" date="2016-11" db="EMBL/GenBank/DDBJ databases">
        <authorList>
            <person name="Jaros S."/>
            <person name="Januszkiewicz K."/>
            <person name="Wedrychowicz H."/>
        </authorList>
    </citation>
    <scope>NUCLEOTIDE SEQUENCE [LARGE SCALE GENOMIC DNA]</scope>
    <source>
        <strain evidence="2 3">DSM 26910</strain>
    </source>
</reference>
<dbReference type="Pfam" id="PF18962">
    <property type="entry name" value="Por_Secre_tail"/>
    <property type="match status" value="1"/>
</dbReference>
<dbReference type="EMBL" id="FQUM01000007">
    <property type="protein sequence ID" value="SHF66807.1"/>
    <property type="molecule type" value="Genomic_DNA"/>
</dbReference>
<dbReference type="Pfam" id="PF22352">
    <property type="entry name" value="K319L-like_PKD"/>
    <property type="match status" value="1"/>
</dbReference>
<dbReference type="NCBIfam" id="TIGR04183">
    <property type="entry name" value="Por_Secre_tail"/>
    <property type="match status" value="1"/>
</dbReference>